<dbReference type="SMART" id="SM00248">
    <property type="entry name" value="ANK"/>
    <property type="match status" value="4"/>
</dbReference>
<dbReference type="Gramene" id="ERN15057">
    <property type="protein sequence ID" value="ERN15057"/>
    <property type="gene ID" value="AMTR_s00056p00022510"/>
</dbReference>
<dbReference type="PANTHER" id="PTHR24186:SF38">
    <property type="entry name" value="ANKYRIN REPEAT FAMILY PROTEIN"/>
    <property type="match status" value="1"/>
</dbReference>
<reference evidence="4" key="1">
    <citation type="journal article" date="2013" name="Science">
        <title>The Amborella genome and the evolution of flowering plants.</title>
        <authorList>
            <consortium name="Amborella Genome Project"/>
        </authorList>
    </citation>
    <scope>NUCLEOTIDE SEQUENCE [LARGE SCALE GENOMIC DNA]</scope>
</reference>
<dbReference type="InterPro" id="IPR002110">
    <property type="entry name" value="Ankyrin_rpt"/>
</dbReference>
<evidence type="ECO:0000256" key="2">
    <source>
        <dbReference type="ARBA" id="ARBA00023043"/>
    </source>
</evidence>
<dbReference type="Pfam" id="PF12796">
    <property type="entry name" value="Ank_2"/>
    <property type="match status" value="1"/>
</dbReference>
<dbReference type="AlphaFoldDB" id="U5D104"/>
<protein>
    <submittedName>
        <fullName evidence="3">Uncharacterized protein</fullName>
    </submittedName>
</protein>
<evidence type="ECO:0000313" key="3">
    <source>
        <dbReference type="EMBL" id="ERN15057.1"/>
    </source>
</evidence>
<keyword evidence="2" id="KW-0040">ANK repeat</keyword>
<gene>
    <name evidence="3" type="ORF">AMTR_s00056p00022510</name>
</gene>
<dbReference type="EMBL" id="KI392510">
    <property type="protein sequence ID" value="ERN15057.1"/>
    <property type="molecule type" value="Genomic_DNA"/>
</dbReference>
<accession>U5D104</accession>
<evidence type="ECO:0000313" key="4">
    <source>
        <dbReference type="Proteomes" id="UP000017836"/>
    </source>
</evidence>
<dbReference type="Proteomes" id="UP000017836">
    <property type="component" value="Unassembled WGS sequence"/>
</dbReference>
<dbReference type="OrthoDB" id="674805at2759"/>
<dbReference type="Gene3D" id="1.25.40.20">
    <property type="entry name" value="Ankyrin repeat-containing domain"/>
    <property type="match status" value="1"/>
</dbReference>
<keyword evidence="4" id="KW-1185">Reference proteome</keyword>
<dbReference type="eggNOG" id="KOG0504">
    <property type="taxonomic scope" value="Eukaryota"/>
</dbReference>
<dbReference type="SUPFAM" id="SSF48403">
    <property type="entry name" value="Ankyrin repeat"/>
    <property type="match status" value="1"/>
</dbReference>
<organism evidence="3 4">
    <name type="scientific">Amborella trichopoda</name>
    <dbReference type="NCBI Taxonomy" id="13333"/>
    <lineage>
        <taxon>Eukaryota</taxon>
        <taxon>Viridiplantae</taxon>
        <taxon>Streptophyta</taxon>
        <taxon>Embryophyta</taxon>
        <taxon>Tracheophyta</taxon>
        <taxon>Spermatophyta</taxon>
        <taxon>Magnoliopsida</taxon>
        <taxon>Amborellales</taxon>
        <taxon>Amborellaceae</taxon>
        <taxon>Amborella</taxon>
    </lineage>
</organism>
<sequence>MDHRLFYACVLDNYVDFMELVRQNERMLDEQVEITLDTPLHLVCRFGCVEIAREIVRRRPCMAFSLNRRQQSPMHMAVEYNQDYIVNAFLGNEHRYLYCQRDGQGLEPIHHMASKGQENMLFAILRSWPNSAASLTDEGRNVLHLCVVHEHGDFIIDLIRGFDRVRQLIQQRDNHGDTVLDLANNLNMRPEVRNAIHIFC</sequence>
<dbReference type="PANTHER" id="PTHR24186">
    <property type="entry name" value="PROTEIN PHOSPHATASE 1 REGULATORY SUBUNIT"/>
    <property type="match status" value="1"/>
</dbReference>
<dbReference type="HOGENOM" id="CLU_1367861_0_0_1"/>
<proteinExistence type="predicted"/>
<evidence type="ECO:0000256" key="1">
    <source>
        <dbReference type="ARBA" id="ARBA00022737"/>
    </source>
</evidence>
<name>U5D104_AMBTC</name>
<dbReference type="InterPro" id="IPR036770">
    <property type="entry name" value="Ankyrin_rpt-contain_sf"/>
</dbReference>
<dbReference type="STRING" id="13333.U5D104"/>
<dbReference type="OMA" id="DRCNIEN"/>
<keyword evidence="1" id="KW-0677">Repeat</keyword>